<dbReference type="SUPFAM" id="SSF51445">
    <property type="entry name" value="(Trans)glycosidases"/>
    <property type="match status" value="1"/>
</dbReference>
<evidence type="ECO:0000256" key="5">
    <source>
        <dbReference type="ARBA" id="ARBA00023295"/>
    </source>
</evidence>
<evidence type="ECO:0000256" key="4">
    <source>
        <dbReference type="ARBA" id="ARBA00022801"/>
    </source>
</evidence>
<dbReference type="Gene3D" id="3.30.379.10">
    <property type="entry name" value="Chitobiase/beta-hexosaminidase domain 2-like"/>
    <property type="match status" value="1"/>
</dbReference>
<feature type="domain" description="Beta-hexosaminidase bacterial type N-terminal" evidence="9">
    <location>
        <begin position="22"/>
        <end position="144"/>
    </location>
</feature>
<feature type="active site" description="Proton donor" evidence="6">
    <location>
        <position position="305"/>
    </location>
</feature>
<feature type="domain" description="Glycoside hydrolase family 20 catalytic" evidence="8">
    <location>
        <begin position="147"/>
        <end position="481"/>
    </location>
</feature>
<keyword evidence="7" id="KW-0732">Signal</keyword>
<evidence type="ECO:0000256" key="6">
    <source>
        <dbReference type="PIRSR" id="PIRSR625705-1"/>
    </source>
</evidence>
<sequence>MKKILLCLFLYTWLGASAQQSCPVIPLPASFTKTTGSFQLTDQTSIQVNQSVLEPLAHYLQKELLKYKGLSLSIEEGQRSSVIVLNLGPKKTIKAEEYQLEMNARNISISASTTDGLFNGISTLLQLIRQSAGQSIECWKITDAPKYGWRGLMLDESRYFFGKEKVKQLLDWMAFYKLNRFHWHLTDQPGWRLDIKKYPKLALIGGIGNYFNPYAPAKYYSQEDIAELVLYAAERHIQIIPEIDMPGHATAANMAYPEYSGGGTDKYPEFTFNPGKEGTYQYLTNILKETDVLFPSQMIHIGGDEVAFGNKKWNTNADVQHLMKTMGLKDLKAVEHYFIKRMADSLTKLNNKVLAWDEVTETNLAPKNTLVFWWRHDQPEVLKTALDKGFSVVLTPRIPLYFDFVQDSTAVSGRRWKAGEYSPIEKVYYFSHEQVPETAHHEKNIMGIQACLWTETVNSSQRLDYLLFPRITALAEAAWTTDNKKNFNDFQLRLNTHLEYFKAAGIYYYNGKKSNPEPLPKKISVSYID</sequence>
<evidence type="ECO:0000256" key="3">
    <source>
        <dbReference type="ARBA" id="ARBA00012663"/>
    </source>
</evidence>
<dbReference type="EMBL" id="CP001681">
    <property type="protein sequence ID" value="ACU04483.1"/>
    <property type="molecule type" value="Genomic_DNA"/>
</dbReference>
<dbReference type="Pfam" id="PF00728">
    <property type="entry name" value="Glyco_hydro_20"/>
    <property type="match status" value="1"/>
</dbReference>
<comment type="similarity">
    <text evidence="2">Belongs to the glycosyl hydrolase 20 family.</text>
</comment>
<dbReference type="InterPro" id="IPR015882">
    <property type="entry name" value="HEX_bac_N"/>
</dbReference>
<dbReference type="Pfam" id="PF02838">
    <property type="entry name" value="Glyco_hydro_20b"/>
    <property type="match status" value="1"/>
</dbReference>
<evidence type="ECO:0000259" key="8">
    <source>
        <dbReference type="Pfam" id="PF00728"/>
    </source>
</evidence>
<dbReference type="CAZy" id="GH20">
    <property type="family name" value="Glycoside Hydrolase Family 20"/>
</dbReference>
<dbReference type="Gene3D" id="3.20.20.80">
    <property type="entry name" value="Glycosidases"/>
    <property type="match status" value="1"/>
</dbReference>
<dbReference type="RefSeq" id="WP_015808096.1">
    <property type="nucleotide sequence ID" value="NC_013061.1"/>
</dbReference>
<evidence type="ECO:0000256" key="1">
    <source>
        <dbReference type="ARBA" id="ARBA00001231"/>
    </source>
</evidence>
<dbReference type="InterPro" id="IPR029018">
    <property type="entry name" value="Hex-like_dom2"/>
</dbReference>
<dbReference type="SUPFAM" id="SSF55545">
    <property type="entry name" value="beta-N-acetylhexosaminidase-like domain"/>
    <property type="match status" value="1"/>
</dbReference>
<reference evidence="10 11" key="1">
    <citation type="journal article" date="2009" name="Stand. Genomic Sci.">
        <title>Complete genome sequence of Pedobacter heparinus type strain (HIM 762-3).</title>
        <authorList>
            <person name="Han C."/>
            <person name="Spring S."/>
            <person name="Lapidus A."/>
            <person name="Del Rio T.G."/>
            <person name="Tice H."/>
            <person name="Copeland A."/>
            <person name="Cheng J.F."/>
            <person name="Lucas S."/>
            <person name="Chen F."/>
            <person name="Nolan M."/>
            <person name="Bruce D."/>
            <person name="Goodwin L."/>
            <person name="Pitluck S."/>
            <person name="Ivanova N."/>
            <person name="Mavromatis K."/>
            <person name="Mikhailova N."/>
            <person name="Pati A."/>
            <person name="Chen A."/>
            <person name="Palaniappan K."/>
            <person name="Land M."/>
            <person name="Hauser L."/>
            <person name="Chang Y.J."/>
            <person name="Jeffries C.C."/>
            <person name="Saunders E."/>
            <person name="Chertkov O."/>
            <person name="Brettin T."/>
            <person name="Goker M."/>
            <person name="Rohde M."/>
            <person name="Bristow J."/>
            <person name="Eisen J.A."/>
            <person name="Markowitz V."/>
            <person name="Hugenholtz P."/>
            <person name="Kyrpides N.C."/>
            <person name="Klenk H.P."/>
            <person name="Detter J.C."/>
        </authorList>
    </citation>
    <scope>NUCLEOTIDE SEQUENCE [LARGE SCALE GENOMIC DNA]</scope>
    <source>
        <strain evidence="11">ATCC 13125 / DSM 2366 / CIP 104194 / JCM 7457 / NBRC 12017 / NCIMB 9290 / NRRL B-14731 / HIM 762-3</strain>
    </source>
</reference>
<dbReference type="HOGENOM" id="CLU_007082_5_1_10"/>
<dbReference type="GO" id="GO:0016020">
    <property type="term" value="C:membrane"/>
    <property type="evidence" value="ECO:0007669"/>
    <property type="project" value="TreeGrafter"/>
</dbReference>
<accession>C6XYK1</accession>
<dbReference type="InterPro" id="IPR017853">
    <property type="entry name" value="GH"/>
</dbReference>
<dbReference type="InterPro" id="IPR025705">
    <property type="entry name" value="Beta_hexosaminidase_sua/sub"/>
</dbReference>
<dbReference type="AlphaFoldDB" id="C6XYK1"/>
<protein>
    <recommendedName>
        <fullName evidence="3">beta-N-acetylhexosaminidase</fullName>
        <ecNumber evidence="3">3.2.1.52</ecNumber>
    </recommendedName>
</protein>
<dbReference type="KEGG" id="phe:Phep_2279"/>
<dbReference type="EC" id="3.2.1.52" evidence="3"/>
<dbReference type="OrthoDB" id="1006965at2"/>
<dbReference type="CDD" id="cd06563">
    <property type="entry name" value="GH20_chitobiase-like"/>
    <property type="match status" value="1"/>
</dbReference>
<dbReference type="PRINTS" id="PR00738">
    <property type="entry name" value="GLHYDRLASE20"/>
</dbReference>
<dbReference type="Proteomes" id="UP000000852">
    <property type="component" value="Chromosome"/>
</dbReference>
<comment type="catalytic activity">
    <reaction evidence="1">
        <text>Hydrolysis of terminal non-reducing N-acetyl-D-hexosamine residues in N-acetyl-beta-D-hexosaminides.</text>
        <dbReference type="EC" id="3.2.1.52"/>
    </reaction>
</comment>
<dbReference type="GO" id="GO:0005975">
    <property type="term" value="P:carbohydrate metabolic process"/>
    <property type="evidence" value="ECO:0007669"/>
    <property type="project" value="InterPro"/>
</dbReference>
<proteinExistence type="inferred from homology"/>
<feature type="chain" id="PRO_5002974425" description="beta-N-acetylhexosaminidase" evidence="7">
    <location>
        <begin position="19"/>
        <end position="529"/>
    </location>
</feature>
<dbReference type="PANTHER" id="PTHR22600">
    <property type="entry name" value="BETA-HEXOSAMINIDASE"/>
    <property type="match status" value="1"/>
</dbReference>
<dbReference type="STRING" id="485917.Phep_2279"/>
<dbReference type="GO" id="GO:0030203">
    <property type="term" value="P:glycosaminoglycan metabolic process"/>
    <property type="evidence" value="ECO:0007669"/>
    <property type="project" value="TreeGrafter"/>
</dbReference>
<keyword evidence="5 10" id="KW-0326">Glycosidase</keyword>
<evidence type="ECO:0000256" key="2">
    <source>
        <dbReference type="ARBA" id="ARBA00006285"/>
    </source>
</evidence>
<name>C6XYK1_PEDHD</name>
<keyword evidence="11" id="KW-1185">Reference proteome</keyword>
<evidence type="ECO:0000256" key="7">
    <source>
        <dbReference type="SAM" id="SignalP"/>
    </source>
</evidence>
<keyword evidence="4 10" id="KW-0378">Hydrolase</keyword>
<dbReference type="eggNOG" id="COG3525">
    <property type="taxonomic scope" value="Bacteria"/>
</dbReference>
<evidence type="ECO:0000259" key="9">
    <source>
        <dbReference type="Pfam" id="PF02838"/>
    </source>
</evidence>
<feature type="signal peptide" evidence="7">
    <location>
        <begin position="1"/>
        <end position="18"/>
    </location>
</feature>
<evidence type="ECO:0000313" key="10">
    <source>
        <dbReference type="EMBL" id="ACU04483.1"/>
    </source>
</evidence>
<organism evidence="10 11">
    <name type="scientific">Pedobacter heparinus (strain ATCC 13125 / DSM 2366 / CIP 104194 / JCM 7457 / NBRC 12017 / NCIMB 9290 / NRRL B-14731 / HIM 762-3)</name>
    <dbReference type="NCBI Taxonomy" id="485917"/>
    <lineage>
        <taxon>Bacteria</taxon>
        <taxon>Pseudomonadati</taxon>
        <taxon>Bacteroidota</taxon>
        <taxon>Sphingobacteriia</taxon>
        <taxon>Sphingobacteriales</taxon>
        <taxon>Sphingobacteriaceae</taxon>
        <taxon>Pedobacter</taxon>
    </lineage>
</organism>
<evidence type="ECO:0000313" key="11">
    <source>
        <dbReference type="Proteomes" id="UP000000852"/>
    </source>
</evidence>
<dbReference type="PANTHER" id="PTHR22600:SF57">
    <property type="entry name" value="BETA-N-ACETYLHEXOSAMINIDASE"/>
    <property type="match status" value="1"/>
</dbReference>
<dbReference type="GO" id="GO:0004563">
    <property type="term" value="F:beta-N-acetylhexosaminidase activity"/>
    <property type="evidence" value="ECO:0007669"/>
    <property type="project" value="UniProtKB-EC"/>
</dbReference>
<dbReference type="InterPro" id="IPR015883">
    <property type="entry name" value="Glyco_hydro_20_cat"/>
</dbReference>
<gene>
    <name evidence="10" type="ordered locus">Phep_2279</name>
</gene>